<evidence type="ECO:0000313" key="5">
    <source>
        <dbReference type="EMBL" id="GME71309.1"/>
    </source>
</evidence>
<feature type="compositionally biased region" description="Polar residues" evidence="3">
    <location>
        <begin position="366"/>
        <end position="379"/>
    </location>
</feature>
<dbReference type="GO" id="GO:0005886">
    <property type="term" value="C:plasma membrane"/>
    <property type="evidence" value="ECO:0007669"/>
    <property type="project" value="TreeGrafter"/>
</dbReference>
<dbReference type="Gene3D" id="2.60.40.640">
    <property type="match status" value="2"/>
</dbReference>
<feature type="compositionally biased region" description="Low complexity" evidence="3">
    <location>
        <begin position="684"/>
        <end position="715"/>
    </location>
</feature>
<dbReference type="Proteomes" id="UP001165120">
    <property type="component" value="Unassembled WGS sequence"/>
</dbReference>
<feature type="region of interest" description="Disordered" evidence="3">
    <location>
        <begin position="660"/>
        <end position="715"/>
    </location>
</feature>
<dbReference type="GO" id="GO:0005829">
    <property type="term" value="C:cytosol"/>
    <property type="evidence" value="ECO:0007669"/>
    <property type="project" value="TreeGrafter"/>
</dbReference>
<dbReference type="InterPro" id="IPR011021">
    <property type="entry name" value="Arrestin-like_N"/>
</dbReference>
<comment type="similarity">
    <text evidence="1">Belongs to the arrestin family. PalF/RIM8 subfamily.</text>
</comment>
<sequence length="742" mass="81431">MKKVVNSILPISRSKRLGQQMLKSLKLDLNSIEEFYILLDNPHKTFKPGEEVCGQVILILKKNLSNVLITLSLIGLIKLIGSGSTFRSTKKTNLFNHTINLYGNSIPNPPHTPTPTPTQQQSSNHDNMEIETNISNPGLTKGEHHFPFIVKLPKKDIYTSVTFEKGEIRYSLKASISDSYFLNSNSGSGSPIVSSPSNTSLNNNRVSNSSSSKTSLTRNNLLNLNNTNNTTTSDSSNTLSNDITNNIPDNNTLTSSSNTGNGTSNQRYSNDLNNSNNSNKSILTCEKYLSIIKPINLSLLPESQPKILVFRVPKKGLKKTISSTSTVNSQLSSYSQDFTIMTPISNNNNSPEDDSNNQSNSVSQNLTGSAAVSITSSTHSSSENDNSNNNNNSNSNNNNSNNNNNNEEAQKVVFASPLTDNNNESEIPNKLNFQQSSQSSSASSSTRIANDIKLSVYTPSMGYLRGEIVPVKINVQHYKKFKSPTGIIVTLIRICRIDQGAEHAIQSFRKDLSQSIVPLFLSPNNKFQYEVTTSLKIPLDCFPTIVGSNMVSFQYYIEVIVNLSNSKAISNQNKAHLDSGMDDEDIYDVTSLNDTSSPSNTTNQSSSAQINTSNTPNNSTTPGVSTNNPNTSINSNNSSVLNINDSGIINDYSYNGGIYNDNEHSNNPNNITNNNNNELTFDHSSNSNNNSTLNSPNNGNSNNGNWVNNLDNSSNNRNNIFNVDKLKRAKHHQLDLHHQLYQ</sequence>
<dbReference type="PANTHER" id="PTHR11188">
    <property type="entry name" value="ARRESTIN DOMAIN CONTAINING PROTEIN"/>
    <property type="match status" value="1"/>
</dbReference>
<evidence type="ECO:0000256" key="3">
    <source>
        <dbReference type="SAM" id="MobiDB-lite"/>
    </source>
</evidence>
<feature type="compositionally biased region" description="Low complexity" evidence="3">
    <location>
        <begin position="345"/>
        <end position="365"/>
    </location>
</feature>
<dbReference type="PANTHER" id="PTHR11188:SF161">
    <property type="entry name" value="PH-RESPONSE REGULATOR PROTEIN PALF_RIM8"/>
    <property type="match status" value="1"/>
</dbReference>
<evidence type="ECO:0000259" key="4">
    <source>
        <dbReference type="SMART" id="SM01017"/>
    </source>
</evidence>
<dbReference type="GO" id="GO:0070086">
    <property type="term" value="P:ubiquitin-dependent endocytosis"/>
    <property type="evidence" value="ECO:0007669"/>
    <property type="project" value="TreeGrafter"/>
</dbReference>
<dbReference type="InterPro" id="IPR014756">
    <property type="entry name" value="Ig_E-set"/>
</dbReference>
<proteinExistence type="inferred from homology"/>
<dbReference type="EMBL" id="BSXN01001050">
    <property type="protein sequence ID" value="GME71309.1"/>
    <property type="molecule type" value="Genomic_DNA"/>
</dbReference>
<accession>A0A9W6WA69</accession>
<feature type="compositionally biased region" description="Low complexity" evidence="3">
    <location>
        <begin position="434"/>
        <end position="445"/>
    </location>
</feature>
<name>A0A9W6WA69_CANBO</name>
<gene>
    <name evidence="5" type="ORF">Cboi02_000316400</name>
</gene>
<feature type="compositionally biased region" description="Low complexity" evidence="3">
    <location>
        <begin position="665"/>
        <end position="677"/>
    </location>
</feature>
<evidence type="ECO:0000256" key="1">
    <source>
        <dbReference type="ARBA" id="ARBA00037950"/>
    </source>
</evidence>
<dbReference type="AlphaFoldDB" id="A0A9W6WA69"/>
<feature type="region of interest" description="Disordered" evidence="3">
    <location>
        <begin position="186"/>
        <end position="277"/>
    </location>
</feature>
<evidence type="ECO:0000313" key="6">
    <source>
        <dbReference type="Proteomes" id="UP001165120"/>
    </source>
</evidence>
<feature type="domain" description="Arrestin C-terminal-like" evidence="4">
    <location>
        <begin position="448"/>
        <end position="568"/>
    </location>
</feature>
<feature type="compositionally biased region" description="Low complexity" evidence="3">
    <location>
        <begin position="590"/>
        <end position="638"/>
    </location>
</feature>
<dbReference type="SMART" id="SM01017">
    <property type="entry name" value="Arrestin_C"/>
    <property type="match status" value="1"/>
</dbReference>
<dbReference type="InterPro" id="IPR011022">
    <property type="entry name" value="Arrestin_C-like"/>
</dbReference>
<organism evidence="5 6">
    <name type="scientific">Candida boidinii</name>
    <name type="common">Yeast</name>
    <dbReference type="NCBI Taxonomy" id="5477"/>
    <lineage>
        <taxon>Eukaryota</taxon>
        <taxon>Fungi</taxon>
        <taxon>Dikarya</taxon>
        <taxon>Ascomycota</taxon>
        <taxon>Saccharomycotina</taxon>
        <taxon>Pichiomycetes</taxon>
        <taxon>Pichiales</taxon>
        <taxon>Pichiaceae</taxon>
        <taxon>Ogataea</taxon>
        <taxon>Ogataea/Candida clade</taxon>
    </lineage>
</organism>
<feature type="region of interest" description="Disordered" evidence="3">
    <location>
        <begin position="342"/>
        <end position="405"/>
    </location>
</feature>
<dbReference type="GO" id="GO:0031625">
    <property type="term" value="F:ubiquitin protein ligase binding"/>
    <property type="evidence" value="ECO:0007669"/>
    <property type="project" value="TreeGrafter"/>
</dbReference>
<dbReference type="GO" id="GO:0030674">
    <property type="term" value="F:protein-macromolecule adaptor activity"/>
    <property type="evidence" value="ECO:0007669"/>
    <property type="project" value="TreeGrafter"/>
</dbReference>
<dbReference type="InterPro" id="IPR050357">
    <property type="entry name" value="Arrestin_domain-protein"/>
</dbReference>
<feature type="compositionally biased region" description="Low complexity" evidence="3">
    <location>
        <begin position="380"/>
        <end position="405"/>
    </location>
</feature>
<dbReference type="SUPFAM" id="SSF81296">
    <property type="entry name" value="E set domains"/>
    <property type="match status" value="1"/>
</dbReference>
<reference evidence="5" key="1">
    <citation type="submission" date="2023-04" db="EMBL/GenBank/DDBJ databases">
        <title>Candida boidinii NBRC 10035.</title>
        <authorList>
            <person name="Ichikawa N."/>
            <person name="Sato H."/>
            <person name="Tonouchi N."/>
        </authorList>
    </citation>
    <scope>NUCLEOTIDE SEQUENCE</scope>
    <source>
        <strain evidence="5">NBRC 10035</strain>
    </source>
</reference>
<dbReference type="InterPro" id="IPR014752">
    <property type="entry name" value="Arrestin-like_C"/>
</dbReference>
<feature type="region of interest" description="Disordered" evidence="3">
    <location>
        <begin position="586"/>
        <end position="638"/>
    </location>
</feature>
<keyword evidence="6" id="KW-1185">Reference proteome</keyword>
<dbReference type="Pfam" id="PF02752">
    <property type="entry name" value="Arrestin_C"/>
    <property type="match status" value="1"/>
</dbReference>
<comment type="caution">
    <text evidence="5">The sequence shown here is derived from an EMBL/GenBank/DDBJ whole genome shotgun (WGS) entry which is preliminary data.</text>
</comment>
<feature type="region of interest" description="Disordered" evidence="3">
    <location>
        <begin position="419"/>
        <end position="445"/>
    </location>
</feature>
<evidence type="ECO:0000256" key="2">
    <source>
        <dbReference type="ARBA" id="ARBA00040066"/>
    </source>
</evidence>
<dbReference type="Pfam" id="PF00339">
    <property type="entry name" value="Arrestin_N"/>
    <property type="match status" value="1"/>
</dbReference>
<protein>
    <recommendedName>
        <fullName evidence="2">pH-response regulator protein palF/RIM8</fullName>
    </recommendedName>
</protein>